<dbReference type="Pfam" id="PF13644">
    <property type="entry name" value="DKNYY"/>
    <property type="match status" value="1"/>
</dbReference>
<comment type="caution">
    <text evidence="2">The sequence shown here is derived from an EMBL/GenBank/DDBJ whole genome shotgun (WGS) entry which is preliminary data.</text>
</comment>
<sequence length="496" mass="58532">MKTQKPTLRITILLFFIVCLLFFVYSFLLKPQEYIQGKKIFGHYTEYKGDIYFVKRYKLLQVDRVTFRPLNDEIWNRHIALDKNHVYCGENILPHLDPTKTHAIAHSYYSDGNLTYYCSYYRYPNPDLAWWDEIWDITLNKIFNIDKRPFEIHNIVALPQSEMPYRVLPNITKGIVTNGTRTYYDGLLMKDANWQTLKPIAETAGHSVSNSSVYSTDGKNVYFKNEKLPLQYNDEIYALDTNHLTTELYLINPKDGMVYLENKPFDNKNAPYTPISKYDEHTYQTLFLSDNGIYFYNRYSKSIERAGDNVFAQGVFEEISPLVFSDGKKTLFVDAKMHKVSIRRSLKSGIHYHSTFINELDEGLIGRWQNLGSVSAATIWQNGNNYFYFNQRGEDEGFDEKIYKIHNKQIADEILQNNPNFDELRNLVQSQKLTKVKYKELVEARTIYDATAYYATKYEWLIILAFIVLGYLAKRERRYLRRKTEEYKRDKLKGTE</sequence>
<reference evidence="2" key="2">
    <citation type="journal article" date="2023" name="Curr. Microbiol.">
        <title>Neisseria montereyensis sp. nov., Isolated from Oropharynx of California Sea Lion (Zalophus californianus): Genomic, Phylogenetic, and Phenotypic Study.</title>
        <authorList>
            <person name="Volokhov D.V."/>
            <person name="Zagorodnyaya T.A."/>
            <person name="Furtak V.A."/>
            <person name="Nattanmai G."/>
            <person name="Randall L."/>
            <person name="Jose S."/>
            <person name="Gao Y."/>
            <person name="Gulland F.M."/>
            <person name="Eisenberg T."/>
            <person name="Delmonte P."/>
            <person name="Blom J."/>
            <person name="Mitchell K.K."/>
        </authorList>
    </citation>
    <scope>NUCLEOTIDE SEQUENCE</scope>
    <source>
        <strain evidence="2">CSL10203-ORH2</strain>
    </source>
</reference>
<dbReference type="Proteomes" id="UP001166947">
    <property type="component" value="Unassembled WGS sequence"/>
</dbReference>
<keyword evidence="1" id="KW-1133">Transmembrane helix</keyword>
<keyword evidence="3" id="KW-1185">Reference proteome</keyword>
<evidence type="ECO:0000313" key="3">
    <source>
        <dbReference type="Proteomes" id="UP001166947"/>
    </source>
</evidence>
<keyword evidence="1" id="KW-0472">Membrane</keyword>
<dbReference type="RefSeq" id="WP_259290832.1">
    <property type="nucleotide sequence ID" value="NZ_JANUXW010000001.1"/>
</dbReference>
<name>A0ABT2F9Z6_9NEIS</name>
<gene>
    <name evidence="2" type="ORF">NXS09_01710</name>
</gene>
<accession>A0ABT2F9Z6</accession>
<feature type="transmembrane region" description="Helical" evidence="1">
    <location>
        <begin position="12"/>
        <end position="29"/>
    </location>
</feature>
<reference evidence="2" key="1">
    <citation type="submission" date="2022-08" db="EMBL/GenBank/DDBJ databases">
        <authorList>
            <person name="Volokhov D.V."/>
            <person name="Furtak V.A."/>
            <person name="Zagorodnyaya T.A."/>
        </authorList>
    </citation>
    <scope>NUCLEOTIDE SEQUENCE</scope>
    <source>
        <strain evidence="2">CSL10203-ORH2</strain>
    </source>
</reference>
<dbReference type="EMBL" id="JANUXW010000001">
    <property type="protein sequence ID" value="MCS4533019.1"/>
    <property type="molecule type" value="Genomic_DNA"/>
</dbReference>
<keyword evidence="1" id="KW-0812">Transmembrane</keyword>
<feature type="transmembrane region" description="Helical" evidence="1">
    <location>
        <begin position="452"/>
        <end position="473"/>
    </location>
</feature>
<dbReference type="InterPro" id="IPR027375">
    <property type="entry name" value="DKNYY"/>
</dbReference>
<evidence type="ECO:0000256" key="1">
    <source>
        <dbReference type="SAM" id="Phobius"/>
    </source>
</evidence>
<organism evidence="2 3">
    <name type="scientific">Neisseria montereyensis</name>
    <dbReference type="NCBI Taxonomy" id="2973938"/>
    <lineage>
        <taxon>Bacteria</taxon>
        <taxon>Pseudomonadati</taxon>
        <taxon>Pseudomonadota</taxon>
        <taxon>Betaproteobacteria</taxon>
        <taxon>Neisseriales</taxon>
        <taxon>Neisseriaceae</taxon>
        <taxon>Neisseria</taxon>
    </lineage>
</organism>
<evidence type="ECO:0000313" key="2">
    <source>
        <dbReference type="EMBL" id="MCS4533019.1"/>
    </source>
</evidence>
<protein>
    <submittedName>
        <fullName evidence="2">DKNYY domain-containing protein</fullName>
    </submittedName>
</protein>
<proteinExistence type="predicted"/>